<dbReference type="InterPro" id="IPR036388">
    <property type="entry name" value="WH-like_DNA-bd_sf"/>
</dbReference>
<evidence type="ECO:0000256" key="2">
    <source>
        <dbReference type="ARBA" id="ARBA00023125"/>
    </source>
</evidence>
<keyword evidence="1" id="KW-0805">Transcription regulation</keyword>
<evidence type="ECO:0000313" key="6">
    <source>
        <dbReference type="Proteomes" id="UP001139700"/>
    </source>
</evidence>
<name>A0A9X1P6G2_9BACT</name>
<keyword evidence="2" id="KW-0238">DNA-binding</keyword>
<protein>
    <submittedName>
        <fullName evidence="5">MarR family winged helix-turn-helix transcriptional regulator</fullName>
    </submittedName>
</protein>
<organism evidence="5 6">
    <name type="scientific">Dyadobacter fanqingshengii</name>
    <dbReference type="NCBI Taxonomy" id="2906443"/>
    <lineage>
        <taxon>Bacteria</taxon>
        <taxon>Pseudomonadati</taxon>
        <taxon>Bacteroidota</taxon>
        <taxon>Cytophagia</taxon>
        <taxon>Cytophagales</taxon>
        <taxon>Spirosomataceae</taxon>
        <taxon>Dyadobacter</taxon>
    </lineage>
</organism>
<dbReference type="Proteomes" id="UP001139700">
    <property type="component" value="Unassembled WGS sequence"/>
</dbReference>
<dbReference type="Pfam" id="PF13463">
    <property type="entry name" value="HTH_27"/>
    <property type="match status" value="1"/>
</dbReference>
<dbReference type="InterPro" id="IPR000835">
    <property type="entry name" value="HTH_MarR-typ"/>
</dbReference>
<keyword evidence="3" id="KW-0804">Transcription</keyword>
<proteinExistence type="predicted"/>
<dbReference type="EMBL" id="JAJTTA010000002">
    <property type="protein sequence ID" value="MCF0039759.1"/>
    <property type="molecule type" value="Genomic_DNA"/>
</dbReference>
<gene>
    <name evidence="5" type="ORF">LXM24_06650</name>
</gene>
<dbReference type="SUPFAM" id="SSF46785">
    <property type="entry name" value="Winged helix' DNA-binding domain"/>
    <property type="match status" value="1"/>
</dbReference>
<accession>A0A9X1P6G2</accession>
<dbReference type="PANTHER" id="PTHR42756">
    <property type="entry name" value="TRANSCRIPTIONAL REGULATOR, MARR"/>
    <property type="match status" value="1"/>
</dbReference>
<dbReference type="RefSeq" id="WP_234612198.1">
    <property type="nucleotide sequence ID" value="NZ_CP098806.1"/>
</dbReference>
<dbReference type="InterPro" id="IPR036390">
    <property type="entry name" value="WH_DNA-bd_sf"/>
</dbReference>
<feature type="domain" description="HTH marR-type" evidence="4">
    <location>
        <begin position="5"/>
        <end position="142"/>
    </location>
</feature>
<dbReference type="PROSITE" id="PS50995">
    <property type="entry name" value="HTH_MARR_2"/>
    <property type="match status" value="1"/>
</dbReference>
<reference evidence="5" key="1">
    <citation type="submission" date="2021-12" db="EMBL/GenBank/DDBJ databases">
        <title>Novel species in genus Dyadobacter.</title>
        <authorList>
            <person name="Ma C."/>
        </authorList>
    </citation>
    <scope>NUCLEOTIDE SEQUENCE</scope>
    <source>
        <strain evidence="5">CY399</strain>
    </source>
</reference>
<dbReference type="PANTHER" id="PTHR42756:SF1">
    <property type="entry name" value="TRANSCRIPTIONAL REPRESSOR OF EMRAB OPERON"/>
    <property type="match status" value="1"/>
</dbReference>
<comment type="caution">
    <text evidence="5">The sequence shown here is derived from an EMBL/GenBank/DDBJ whole genome shotgun (WGS) entry which is preliminary data.</text>
</comment>
<evidence type="ECO:0000256" key="3">
    <source>
        <dbReference type="ARBA" id="ARBA00023163"/>
    </source>
</evidence>
<sequence length="190" mass="21018">MAEIDGKIVDALARVSQAFRVLLRNEGKSNALSPIQIQILIFLLFQSGERSKVIALARHFDLTKATVSDSIKSLAQKCLVEKYVDAADVRSYMIVLTGRGRELALKSAGFASAIEEPLDILSPMQKEIIFTGLLQLIRQFHLAGIISIQQMCFTCSHYDHLGSGHYCKLLKSGLADKELKLDCADHQLSL</sequence>
<evidence type="ECO:0000313" key="5">
    <source>
        <dbReference type="EMBL" id="MCF0039759.1"/>
    </source>
</evidence>
<dbReference type="GO" id="GO:0003700">
    <property type="term" value="F:DNA-binding transcription factor activity"/>
    <property type="evidence" value="ECO:0007669"/>
    <property type="project" value="InterPro"/>
</dbReference>
<keyword evidence="6" id="KW-1185">Reference proteome</keyword>
<dbReference type="GO" id="GO:0003677">
    <property type="term" value="F:DNA binding"/>
    <property type="evidence" value="ECO:0007669"/>
    <property type="project" value="UniProtKB-KW"/>
</dbReference>
<dbReference type="SMART" id="SM00347">
    <property type="entry name" value="HTH_MARR"/>
    <property type="match status" value="1"/>
</dbReference>
<dbReference type="Gene3D" id="1.10.10.10">
    <property type="entry name" value="Winged helix-like DNA-binding domain superfamily/Winged helix DNA-binding domain"/>
    <property type="match status" value="1"/>
</dbReference>
<evidence type="ECO:0000259" key="4">
    <source>
        <dbReference type="PROSITE" id="PS50995"/>
    </source>
</evidence>
<evidence type="ECO:0000256" key="1">
    <source>
        <dbReference type="ARBA" id="ARBA00023015"/>
    </source>
</evidence>
<dbReference type="AlphaFoldDB" id="A0A9X1P6G2"/>